<keyword evidence="1" id="KW-0732">Signal</keyword>
<comment type="caution">
    <text evidence="2">The sequence shown here is derived from an EMBL/GenBank/DDBJ whole genome shotgun (WGS) entry which is preliminary data.</text>
</comment>
<evidence type="ECO:0000313" key="2">
    <source>
        <dbReference type="EMBL" id="KFX73121.1"/>
    </source>
</evidence>
<reference evidence="2" key="1">
    <citation type="book" date="2014" name="THE 24TH EUROPEAN CONGRESS OF CLINICAL MICROBIOLOGY AND INFECTIOUS DISEASES" publisher="ECCMID 2014" city="Barcelona, Spain">
        <title>Identification of resistance genes in three multidrug-resistant Bacteroides fragilis isolates by whole genome sequencing.</title>
        <editorList>
            <person name="Unknown"/>
            <person name="A."/>
        </editorList>
        <authorList>
            <person name="Sydenham T.V."/>
            <person name="Hasman H."/>
            <person name="Wang M."/>
            <person name="Soki J."/>
            <person name="Nagy E."/>
            <person name="Justesen U.S."/>
        </authorList>
    </citation>
    <scope>NUCLEOTIDE SEQUENCE</scope>
    <source>
        <strain evidence="2">DCMOUH0018B</strain>
    </source>
</reference>
<dbReference type="PROSITE" id="PS51257">
    <property type="entry name" value="PROKAR_LIPOPROTEIN"/>
    <property type="match status" value="1"/>
</dbReference>
<evidence type="ECO:0000313" key="3">
    <source>
        <dbReference type="EMBL" id="MCZ2656012.1"/>
    </source>
</evidence>
<dbReference type="EMBL" id="JMZZ02000224">
    <property type="protein sequence ID" value="KFX73121.1"/>
    <property type="molecule type" value="Genomic_DNA"/>
</dbReference>
<gene>
    <name evidence="2" type="ORF">EE52_0219995</name>
    <name evidence="3" type="ORF">O1422_17795</name>
</gene>
<dbReference type="InterPro" id="IPR011042">
    <property type="entry name" value="6-blade_b-propeller_TolB-like"/>
</dbReference>
<dbReference type="EMBL" id="JAPUAC010000016">
    <property type="protein sequence ID" value="MCZ2656012.1"/>
    <property type="molecule type" value="Genomic_DNA"/>
</dbReference>
<organism evidence="2">
    <name type="scientific">Bacteroides fragilis</name>
    <dbReference type="NCBI Taxonomy" id="817"/>
    <lineage>
        <taxon>Bacteria</taxon>
        <taxon>Pseudomonadati</taxon>
        <taxon>Bacteroidota</taxon>
        <taxon>Bacteroidia</taxon>
        <taxon>Bacteroidales</taxon>
        <taxon>Bacteroidaceae</taxon>
        <taxon>Bacteroides</taxon>
    </lineage>
</organism>
<proteinExistence type="predicted"/>
<feature type="chain" id="PRO_5044366372" evidence="1">
    <location>
        <begin position="21"/>
        <end position="409"/>
    </location>
</feature>
<dbReference type="Gene3D" id="2.120.10.30">
    <property type="entry name" value="TolB, C-terminal domain"/>
    <property type="match status" value="1"/>
</dbReference>
<dbReference type="AlphaFoldDB" id="A0A0I9S6F9"/>
<dbReference type="PATRIC" id="fig|817.53.peg.4128"/>
<dbReference type="RefSeq" id="WP_044301778.1">
    <property type="nucleotide sequence ID" value="NZ_CAEUHN010000001.1"/>
</dbReference>
<dbReference type="Proteomes" id="UP001075704">
    <property type="component" value="Unassembled WGS sequence"/>
</dbReference>
<reference evidence="3" key="3">
    <citation type="submission" date="2022-12" db="EMBL/GenBank/DDBJ databases">
        <title>Development of a Multilocus Sequence Typing Scheme for Bacteroides fragilis Based on Whole Genome Sequencing Data and Clinical Application.</title>
        <authorList>
            <person name="Nielsen F.D."/>
            <person name="Justesen U.S."/>
        </authorList>
    </citation>
    <scope>NUCLEOTIDE SEQUENCE</scope>
    <source>
        <strain evidence="3">BF_BC_ODE_DK_2015_2</strain>
    </source>
</reference>
<accession>A0A0I9S6F9</accession>
<dbReference type="SUPFAM" id="SSF63825">
    <property type="entry name" value="YWTD domain"/>
    <property type="match status" value="1"/>
</dbReference>
<protein>
    <submittedName>
        <fullName evidence="3">6-bladed beta-propeller</fullName>
    </submittedName>
</protein>
<dbReference type="Pfam" id="PF17170">
    <property type="entry name" value="DUF5128"/>
    <property type="match status" value="1"/>
</dbReference>
<feature type="signal peptide" evidence="1">
    <location>
        <begin position="1"/>
        <end position="20"/>
    </location>
</feature>
<name>A0A0I9S6F9_BACFG</name>
<sequence length="409" mass="46408">MEIRRSFYPLLFLFSVAMFASCSSSVSKEGDIIKDFTFRSVDLHMVEKAEGTVMSLSDLVESYEVIKLENRDEALVKTYPFGIFVTDNYILLSPDAISLIKLFTRKGQYVADIGGIGQGPGEYKTIHSCMIDEKQKRIYLGSGRANKILTYDLKGNYLSDEAIHFKEIVHKPCIWMDHDKKHVTVVGLPFSENENSNFAISNNVCWVQNREGDIVHRIPVNHYGLIGDYSNGLVACRNVDAISFSIFEDPMLRTRPDTLYHYDAVKNIITPCFTIDHVVSENQSACTVLYETSRSYWAQVTLYPNNLSSSVSSVRLPAFNVCVSKKDGNVRRIDRFTDPLLGLSYPYLVMQNGYVCISYEPLELMDALDKVLAQTDLKPEICKRATDLRNSLHENDNDILMIGKLKSNY</sequence>
<reference evidence="2" key="2">
    <citation type="submission" date="2014-07" db="EMBL/GenBank/DDBJ databases">
        <title>Genetics and epidemiology of antimicrobial resistance in B. fragilis group.</title>
        <authorList>
            <person name="Sydenham T.V."/>
            <person name="Hasman H."/>
            <person name="Kemp M."/>
            <person name="Justesen U.S."/>
        </authorList>
    </citation>
    <scope>NUCLEOTIDE SEQUENCE [LARGE SCALE GENOMIC DNA]</scope>
    <source>
        <strain evidence="2">DCMOUH0018B</strain>
    </source>
</reference>
<evidence type="ECO:0000256" key="1">
    <source>
        <dbReference type="SAM" id="SignalP"/>
    </source>
</evidence>